<evidence type="ECO:0000256" key="1">
    <source>
        <dbReference type="ARBA" id="ARBA00023125"/>
    </source>
</evidence>
<dbReference type="CDD" id="cd00383">
    <property type="entry name" value="trans_reg_C"/>
    <property type="match status" value="1"/>
</dbReference>
<dbReference type="Gene3D" id="1.10.10.10">
    <property type="entry name" value="Winged helix-like DNA-binding domain superfamily/Winged helix DNA-binding domain"/>
    <property type="match status" value="1"/>
</dbReference>
<dbReference type="InterPro" id="IPR036388">
    <property type="entry name" value="WH-like_DNA-bd_sf"/>
</dbReference>
<protein>
    <submittedName>
        <fullName evidence="4">TolB-like protein</fullName>
    </submittedName>
</protein>
<organism evidence="4 5">
    <name type="scientific">Brevundimonas lenta</name>
    <dbReference type="NCBI Taxonomy" id="424796"/>
    <lineage>
        <taxon>Bacteria</taxon>
        <taxon>Pseudomonadati</taxon>
        <taxon>Pseudomonadota</taxon>
        <taxon>Alphaproteobacteria</taxon>
        <taxon>Caulobacterales</taxon>
        <taxon>Caulobacteraceae</taxon>
        <taxon>Brevundimonas</taxon>
    </lineage>
</organism>
<feature type="DNA-binding region" description="OmpR/PhoB-type" evidence="2">
    <location>
        <begin position="1"/>
        <end position="93"/>
    </location>
</feature>
<accession>A0A7W6NPU4</accession>
<dbReference type="AlphaFoldDB" id="A0A7W6NPU4"/>
<dbReference type="GO" id="GO:0003677">
    <property type="term" value="F:DNA binding"/>
    <property type="evidence" value="ECO:0007669"/>
    <property type="project" value="UniProtKB-UniRule"/>
</dbReference>
<evidence type="ECO:0000259" key="3">
    <source>
        <dbReference type="PROSITE" id="PS51755"/>
    </source>
</evidence>
<dbReference type="EMBL" id="JACIDM010000001">
    <property type="protein sequence ID" value="MBB4082535.1"/>
    <property type="molecule type" value="Genomic_DNA"/>
</dbReference>
<comment type="caution">
    <text evidence="4">The sequence shown here is derived from an EMBL/GenBank/DDBJ whole genome shotgun (WGS) entry which is preliminary data.</text>
</comment>
<dbReference type="GO" id="GO:0006355">
    <property type="term" value="P:regulation of DNA-templated transcription"/>
    <property type="evidence" value="ECO:0007669"/>
    <property type="project" value="InterPro"/>
</dbReference>
<dbReference type="InterPro" id="IPR016032">
    <property type="entry name" value="Sig_transdc_resp-reg_C-effctor"/>
</dbReference>
<dbReference type="InterPro" id="IPR001867">
    <property type="entry name" value="OmpR/PhoB-type_DNA-bd"/>
</dbReference>
<evidence type="ECO:0000313" key="5">
    <source>
        <dbReference type="Proteomes" id="UP000529946"/>
    </source>
</evidence>
<keyword evidence="5" id="KW-1185">Reference proteome</keyword>
<feature type="domain" description="OmpR/PhoB-type" evidence="3">
    <location>
        <begin position="1"/>
        <end position="93"/>
    </location>
</feature>
<reference evidence="4 5" key="1">
    <citation type="submission" date="2020-08" db="EMBL/GenBank/DDBJ databases">
        <title>Genomic Encyclopedia of Type Strains, Phase IV (KMG-IV): sequencing the most valuable type-strain genomes for metagenomic binning, comparative biology and taxonomic classification.</title>
        <authorList>
            <person name="Goeker M."/>
        </authorList>
    </citation>
    <scope>NUCLEOTIDE SEQUENCE [LARGE SCALE GENOMIC DNA]</scope>
    <source>
        <strain evidence="4 5">DSM 23960</strain>
    </source>
</reference>
<gene>
    <name evidence="4" type="ORF">GGR12_001374</name>
</gene>
<name>A0A7W6NPU4_9CAUL</name>
<dbReference type="GO" id="GO:0000160">
    <property type="term" value="P:phosphorelay signal transduction system"/>
    <property type="evidence" value="ECO:0007669"/>
    <property type="project" value="InterPro"/>
</dbReference>
<dbReference type="Gene3D" id="3.40.50.10070">
    <property type="entry name" value="TolB, N-terminal domain"/>
    <property type="match status" value="1"/>
</dbReference>
<proteinExistence type="predicted"/>
<dbReference type="PROSITE" id="PS51755">
    <property type="entry name" value="OMPR_PHOB"/>
    <property type="match status" value="1"/>
</dbReference>
<dbReference type="SUPFAM" id="SSF46894">
    <property type="entry name" value="C-terminal effector domain of the bipartite response regulators"/>
    <property type="match status" value="1"/>
</dbReference>
<evidence type="ECO:0000256" key="2">
    <source>
        <dbReference type="PROSITE-ProRule" id="PRU01091"/>
    </source>
</evidence>
<keyword evidence="1 2" id="KW-0238">DNA-binding</keyword>
<dbReference type="Pfam" id="PF00486">
    <property type="entry name" value="Trans_reg_C"/>
    <property type="match status" value="1"/>
</dbReference>
<evidence type="ECO:0000313" key="4">
    <source>
        <dbReference type="EMBL" id="MBB4082535.1"/>
    </source>
</evidence>
<sequence length="254" mass="26844">MGDMTLRPSLCEAEAHGDAQHIEPRVALVLVALAKAEGSVLSRDDLIARCWDGVIVGDDAINRIIGKIRRLAEGFEAGFAIETVPRVGYRLVRTKAMSPAPVRVTEAKSWAPADGAYWRAEAAEESVDPLVAVLAFDGTGDPAAASLAEGVSDCILSMLARDSGTAVVGRPDSFRFRGTSKSHAARSLGASHVVDGAVSVCGDDVRVTAFLIDGNAGVTLWSEQFRGSAADPFTLQARSALRVTEALRRNHGYA</sequence>
<dbReference type="Proteomes" id="UP000529946">
    <property type="component" value="Unassembled WGS sequence"/>
</dbReference>
<dbReference type="SMART" id="SM00862">
    <property type="entry name" value="Trans_reg_C"/>
    <property type="match status" value="1"/>
</dbReference>